<protein>
    <submittedName>
        <fullName evidence="2">Hypothetical acetyltransferase</fullName>
    </submittedName>
</protein>
<evidence type="ECO:0000313" key="3">
    <source>
        <dbReference type="Proteomes" id="UP000004188"/>
    </source>
</evidence>
<dbReference type="AlphaFoldDB" id="B6BTY3"/>
<dbReference type="CDD" id="cd04301">
    <property type="entry name" value="NAT_SF"/>
    <property type="match status" value="1"/>
</dbReference>
<keyword evidence="2" id="KW-0808">Transferase</keyword>
<organism evidence="2 3">
    <name type="scientific">beta proteobacterium KB13</name>
    <dbReference type="NCBI Taxonomy" id="314607"/>
    <lineage>
        <taxon>Bacteria</taxon>
        <taxon>Pseudomonadati</taxon>
        <taxon>Pseudomonadota</taxon>
        <taxon>Betaproteobacteria</taxon>
        <taxon>Nitrosomonadales</taxon>
        <taxon>OM43 clade</taxon>
    </lineage>
</organism>
<dbReference type="GO" id="GO:0016747">
    <property type="term" value="F:acyltransferase activity, transferring groups other than amino-acyl groups"/>
    <property type="evidence" value="ECO:0007669"/>
    <property type="project" value="InterPro"/>
</dbReference>
<dbReference type="EMBL" id="DS995299">
    <property type="protein sequence ID" value="EDZ64827.1"/>
    <property type="molecule type" value="Genomic_DNA"/>
</dbReference>
<dbReference type="PROSITE" id="PS51186">
    <property type="entry name" value="GNAT"/>
    <property type="match status" value="1"/>
</dbReference>
<name>B6BTY3_9PROT</name>
<gene>
    <name evidence="2" type="ORF">KB13_959</name>
</gene>
<dbReference type="Proteomes" id="UP000004188">
    <property type="component" value="Unassembled WGS sequence"/>
</dbReference>
<keyword evidence="3" id="KW-1185">Reference proteome</keyword>
<feature type="domain" description="N-acetyltransferase" evidence="1">
    <location>
        <begin position="11"/>
        <end position="148"/>
    </location>
</feature>
<dbReference type="Pfam" id="PF00583">
    <property type="entry name" value="Acetyltransf_1"/>
    <property type="match status" value="1"/>
</dbReference>
<dbReference type="InterPro" id="IPR016181">
    <property type="entry name" value="Acyl_CoA_acyltransferase"/>
</dbReference>
<sequence length="153" mass="17828">MILADLKFIQVEFGSLPYKNLISFRYSNLRAPLNLEWSKADLEDEDKQFHFAVYLNNEIIGCCVLKKINDSKIRLRQMAVIGKYRGMKVGTYIIKKAEDFCQKLGIIEIEITARYYALQFYKKNGYTSYGDIFIDVTLESVKMKKLLNNNTNV</sequence>
<proteinExistence type="predicted"/>
<dbReference type="eggNOG" id="COG0456">
    <property type="taxonomic scope" value="Bacteria"/>
</dbReference>
<accession>B6BTY3</accession>
<dbReference type="Gene3D" id="3.40.630.30">
    <property type="match status" value="1"/>
</dbReference>
<dbReference type="InterPro" id="IPR000182">
    <property type="entry name" value="GNAT_dom"/>
</dbReference>
<evidence type="ECO:0000259" key="1">
    <source>
        <dbReference type="PROSITE" id="PS51186"/>
    </source>
</evidence>
<dbReference type="HOGENOM" id="CLU_056607_7_2_4"/>
<reference evidence="3" key="1">
    <citation type="journal article" date="2012" name="Stand. Genomic Sci.">
        <title>Genome sequence of strain HIMB624, a cultured representative from the OM43 clade of marine Betaproteobacteria.</title>
        <authorList>
            <person name="Huggett M.J."/>
            <person name="Hayakawa D.H."/>
            <person name="Rappe M.S."/>
        </authorList>
    </citation>
    <scope>NUCLEOTIDE SEQUENCE [LARGE SCALE GENOMIC DNA]</scope>
    <source>
        <strain evidence="3">KB13</strain>
    </source>
</reference>
<evidence type="ECO:0000313" key="2">
    <source>
        <dbReference type="EMBL" id="EDZ64827.1"/>
    </source>
</evidence>
<dbReference type="SUPFAM" id="SSF55729">
    <property type="entry name" value="Acyl-CoA N-acyltransferases (Nat)"/>
    <property type="match status" value="1"/>
</dbReference>
<dbReference type="STRING" id="314607.KB13_959"/>